<reference evidence="2 3" key="1">
    <citation type="submission" date="2020-08" db="EMBL/GenBank/DDBJ databases">
        <title>Genomic Encyclopedia of Type Strains, Phase IV (KMG-IV): sequencing the most valuable type-strain genomes for metagenomic binning, comparative biology and taxonomic classification.</title>
        <authorList>
            <person name="Goeker M."/>
        </authorList>
    </citation>
    <scope>NUCLEOTIDE SEQUENCE [LARGE SCALE GENOMIC DNA]</scope>
    <source>
        <strain evidence="2 3">DSM 102255</strain>
    </source>
</reference>
<accession>A0A841JBV1</accession>
<keyword evidence="1" id="KW-0732">Signal</keyword>
<evidence type="ECO:0000313" key="2">
    <source>
        <dbReference type="EMBL" id="MBB6125591.1"/>
    </source>
</evidence>
<organism evidence="2 3">
    <name type="scientific">Sphingobium subterraneum</name>
    <dbReference type="NCBI Taxonomy" id="627688"/>
    <lineage>
        <taxon>Bacteria</taxon>
        <taxon>Pseudomonadati</taxon>
        <taxon>Pseudomonadota</taxon>
        <taxon>Alphaproteobacteria</taxon>
        <taxon>Sphingomonadales</taxon>
        <taxon>Sphingomonadaceae</taxon>
        <taxon>Sphingobium</taxon>
    </lineage>
</organism>
<dbReference type="AlphaFoldDB" id="A0A841JBV1"/>
<evidence type="ECO:0000313" key="3">
    <source>
        <dbReference type="Proteomes" id="UP000552700"/>
    </source>
</evidence>
<dbReference type="EMBL" id="JACIJP010000009">
    <property type="protein sequence ID" value="MBB6125591.1"/>
    <property type="molecule type" value="Genomic_DNA"/>
</dbReference>
<feature type="chain" id="PRO_5032516591" evidence="1">
    <location>
        <begin position="25"/>
        <end position="122"/>
    </location>
</feature>
<sequence length="122" mass="12938">MKLKTKISLAIASIAMLGAVPVAAASVGHSWFMRGSIVGEQAEGKVVCIGSEDGATVGQILDAYKVVQNPGPGNKGAGPTFRRERTGHVRIDHVYDAHFAHVSVVDGAPAVHDIVELRRTRR</sequence>
<comment type="caution">
    <text evidence="2">The sequence shown here is derived from an EMBL/GenBank/DDBJ whole genome shotgun (WGS) entry which is preliminary data.</text>
</comment>
<proteinExistence type="predicted"/>
<name>A0A841JBV1_9SPHN</name>
<dbReference type="RefSeq" id="WP_184081807.1">
    <property type="nucleotide sequence ID" value="NZ_JACIJP010000009.1"/>
</dbReference>
<evidence type="ECO:0000256" key="1">
    <source>
        <dbReference type="SAM" id="SignalP"/>
    </source>
</evidence>
<gene>
    <name evidence="2" type="ORF">FHS92_003355</name>
</gene>
<dbReference type="Proteomes" id="UP000552700">
    <property type="component" value="Unassembled WGS sequence"/>
</dbReference>
<feature type="signal peptide" evidence="1">
    <location>
        <begin position="1"/>
        <end position="24"/>
    </location>
</feature>
<keyword evidence="3" id="KW-1185">Reference proteome</keyword>
<protein>
    <submittedName>
        <fullName evidence="2">Uncharacterized protein</fullName>
    </submittedName>
</protein>